<dbReference type="OrthoDB" id="2987348at2"/>
<dbReference type="Proteomes" id="UP000239709">
    <property type="component" value="Chromosome"/>
</dbReference>
<keyword evidence="4" id="KW-1185">Reference proteome</keyword>
<dbReference type="InterPro" id="IPR000073">
    <property type="entry name" value="AB_hydrolase_1"/>
</dbReference>
<evidence type="ECO:0000313" key="4">
    <source>
        <dbReference type="Proteomes" id="UP000239709"/>
    </source>
</evidence>
<sequence>MIETWTTELPHGITLSCRSAGERGRPVLMFLHGFPEAAFVWDELLAHFARPEHGGFRCVAPNLRGYERSSSPPEPEAYRAKHLNADIAALIAQECGAGGSLAALVAHDWGGALAWGLASLQPGLMQRLIIVNSPHPQTFWRGLRASPTQQAASAYMNFLIRPDAEALLAADDFARLWPFFDLMGARGAGPMQAASQRLDSGAAAKANGAGSHAGGNATSFGQPATLPTGAGWLTEPLRAQYRAVWQGDGSRPGAGLTGGLNYYRASPLRPPREGDPAAAAVDLPEDAFTVPMPTLVLWAMQDSALPPELIDGLERWVPDLRVARIADGTHWVVHEQPGRVAGSIEGFLLSEG</sequence>
<dbReference type="AlphaFoldDB" id="A0A2S0MIM4"/>
<dbReference type="KEGG" id="otk:C6570_16995"/>
<gene>
    <name evidence="3" type="ORF">C6570_16995</name>
</gene>
<evidence type="ECO:0000259" key="2">
    <source>
        <dbReference type="Pfam" id="PF00561"/>
    </source>
</evidence>
<protein>
    <submittedName>
        <fullName evidence="3">Alpha/beta hydrolase</fullName>
    </submittedName>
</protein>
<dbReference type="InterPro" id="IPR029058">
    <property type="entry name" value="AB_hydrolase_fold"/>
</dbReference>
<evidence type="ECO:0000313" key="3">
    <source>
        <dbReference type="EMBL" id="AVO35730.1"/>
    </source>
</evidence>
<dbReference type="EMBL" id="CP027666">
    <property type="protein sequence ID" value="AVO35730.1"/>
    <property type="molecule type" value="Genomic_DNA"/>
</dbReference>
<feature type="domain" description="AB hydrolase-1" evidence="2">
    <location>
        <begin position="26"/>
        <end position="140"/>
    </location>
</feature>
<dbReference type="Pfam" id="PF00561">
    <property type="entry name" value="Abhydrolase_1"/>
    <property type="match status" value="1"/>
</dbReference>
<dbReference type="PANTHER" id="PTHR43329">
    <property type="entry name" value="EPOXIDE HYDROLASE"/>
    <property type="match status" value="1"/>
</dbReference>
<accession>A0A2S0MIM4</accession>
<dbReference type="InterPro" id="IPR000639">
    <property type="entry name" value="Epox_hydrolase-like"/>
</dbReference>
<dbReference type="RefSeq" id="WP_106704276.1">
    <property type="nucleotide sequence ID" value="NZ_CP027666.1"/>
</dbReference>
<reference evidence="3 4" key="1">
    <citation type="submission" date="2018-03" db="EMBL/GenBank/DDBJ databases">
        <title>Genome sequencing of Ottowia sp.</title>
        <authorList>
            <person name="Kim S.-J."/>
            <person name="Heo J."/>
            <person name="Kwon S.-W."/>
        </authorList>
    </citation>
    <scope>NUCLEOTIDE SEQUENCE [LARGE SCALE GENOMIC DNA]</scope>
    <source>
        <strain evidence="3 4">KADR8-3</strain>
    </source>
</reference>
<organism evidence="3 4">
    <name type="scientific">Ottowia oryzae</name>
    <dbReference type="NCBI Taxonomy" id="2109914"/>
    <lineage>
        <taxon>Bacteria</taxon>
        <taxon>Pseudomonadati</taxon>
        <taxon>Pseudomonadota</taxon>
        <taxon>Betaproteobacteria</taxon>
        <taxon>Burkholderiales</taxon>
        <taxon>Comamonadaceae</taxon>
        <taxon>Ottowia</taxon>
    </lineage>
</organism>
<name>A0A2S0MIM4_9BURK</name>
<dbReference type="PRINTS" id="PR00412">
    <property type="entry name" value="EPOXHYDRLASE"/>
</dbReference>
<dbReference type="GO" id="GO:0016787">
    <property type="term" value="F:hydrolase activity"/>
    <property type="evidence" value="ECO:0007669"/>
    <property type="project" value="UniProtKB-KW"/>
</dbReference>
<proteinExistence type="predicted"/>
<dbReference type="SUPFAM" id="SSF53474">
    <property type="entry name" value="alpha/beta-Hydrolases"/>
    <property type="match status" value="1"/>
</dbReference>
<dbReference type="Gene3D" id="3.40.50.1820">
    <property type="entry name" value="alpha/beta hydrolase"/>
    <property type="match status" value="1"/>
</dbReference>
<keyword evidence="1 3" id="KW-0378">Hydrolase</keyword>
<evidence type="ECO:0000256" key="1">
    <source>
        <dbReference type="ARBA" id="ARBA00022801"/>
    </source>
</evidence>